<evidence type="ECO:0000256" key="2">
    <source>
        <dbReference type="ARBA" id="ARBA00023315"/>
    </source>
</evidence>
<name>A0A1H6DWL7_9ACTN</name>
<keyword evidence="1 4" id="KW-0808">Transferase</keyword>
<evidence type="ECO:0000313" key="4">
    <source>
        <dbReference type="EMBL" id="SEG89589.1"/>
    </source>
</evidence>
<evidence type="ECO:0000313" key="5">
    <source>
        <dbReference type="Proteomes" id="UP000236754"/>
    </source>
</evidence>
<evidence type="ECO:0000259" key="3">
    <source>
        <dbReference type="PROSITE" id="PS51186"/>
    </source>
</evidence>
<dbReference type="InterPro" id="IPR000182">
    <property type="entry name" value="GNAT_dom"/>
</dbReference>
<protein>
    <submittedName>
        <fullName evidence="4">Acetyltransferase (GNAT) family protein</fullName>
    </submittedName>
</protein>
<dbReference type="RefSeq" id="WP_160145164.1">
    <property type="nucleotide sequence ID" value="NZ_FNVU01000020.1"/>
</dbReference>
<dbReference type="InterPro" id="IPR050832">
    <property type="entry name" value="Bact_Acetyltransf"/>
</dbReference>
<proteinExistence type="predicted"/>
<evidence type="ECO:0000256" key="1">
    <source>
        <dbReference type="ARBA" id="ARBA00022679"/>
    </source>
</evidence>
<feature type="domain" description="N-acetyltransferase" evidence="3">
    <location>
        <begin position="2"/>
        <end position="167"/>
    </location>
</feature>
<accession>A0A1H6DWL7</accession>
<dbReference type="AlphaFoldDB" id="A0A1H6DWL7"/>
<dbReference type="GO" id="GO:0016747">
    <property type="term" value="F:acyltransferase activity, transferring groups other than amino-acyl groups"/>
    <property type="evidence" value="ECO:0007669"/>
    <property type="project" value="InterPro"/>
</dbReference>
<dbReference type="Proteomes" id="UP000236754">
    <property type="component" value="Unassembled WGS sequence"/>
</dbReference>
<dbReference type="EMBL" id="FNVU01000020">
    <property type="protein sequence ID" value="SEG89589.1"/>
    <property type="molecule type" value="Genomic_DNA"/>
</dbReference>
<keyword evidence="5" id="KW-1185">Reference proteome</keyword>
<dbReference type="Pfam" id="PF00583">
    <property type="entry name" value="Acetyltransf_1"/>
    <property type="match status" value="1"/>
</dbReference>
<dbReference type="InterPro" id="IPR016181">
    <property type="entry name" value="Acyl_CoA_acyltransferase"/>
</dbReference>
<dbReference type="OrthoDB" id="273614at2"/>
<dbReference type="CDD" id="cd04301">
    <property type="entry name" value="NAT_SF"/>
    <property type="match status" value="1"/>
</dbReference>
<organism evidence="4 5">
    <name type="scientific">Actinacidiphila yanglinensis</name>
    <dbReference type="NCBI Taxonomy" id="310779"/>
    <lineage>
        <taxon>Bacteria</taxon>
        <taxon>Bacillati</taxon>
        <taxon>Actinomycetota</taxon>
        <taxon>Actinomycetes</taxon>
        <taxon>Kitasatosporales</taxon>
        <taxon>Streptomycetaceae</taxon>
        <taxon>Actinacidiphila</taxon>
    </lineage>
</organism>
<gene>
    <name evidence="4" type="ORF">SAMN05216223_120132</name>
</gene>
<keyword evidence="2" id="KW-0012">Acyltransferase</keyword>
<reference evidence="4 5" key="1">
    <citation type="submission" date="2016-10" db="EMBL/GenBank/DDBJ databases">
        <authorList>
            <person name="de Groot N.N."/>
        </authorList>
    </citation>
    <scope>NUCLEOTIDE SEQUENCE [LARGE SCALE GENOMIC DNA]</scope>
    <source>
        <strain evidence="4 5">CGMCC 4.2023</strain>
    </source>
</reference>
<dbReference type="SUPFAM" id="SSF55729">
    <property type="entry name" value="Acyl-CoA N-acyltransferases (Nat)"/>
    <property type="match status" value="1"/>
</dbReference>
<dbReference type="PROSITE" id="PS51186">
    <property type="entry name" value="GNAT"/>
    <property type="match status" value="1"/>
</dbReference>
<sequence length="179" mass="19260">MYRLRPFEPADAPALTALLHRAYAELAARGLNFTAVDQSEETTLRRAGTGGSWLLVAGTEIAATLTMTLPPHEPLRLLSRTAASPARAWLNQMAVDPARRGEGLASRLWQVGRGWARDAGASHIGVDTAVPATHLVDLYAAWGFTPRETIQWPGKTYRSAVMELPLAGRRPPTATAPAG</sequence>
<dbReference type="Gene3D" id="3.40.630.30">
    <property type="match status" value="1"/>
</dbReference>
<dbReference type="PANTHER" id="PTHR43877">
    <property type="entry name" value="AMINOALKYLPHOSPHONATE N-ACETYLTRANSFERASE-RELATED-RELATED"/>
    <property type="match status" value="1"/>
</dbReference>